<feature type="compositionally biased region" description="Polar residues" evidence="7">
    <location>
        <begin position="1269"/>
        <end position="1299"/>
    </location>
</feature>
<feature type="compositionally biased region" description="Basic residues" evidence="7">
    <location>
        <begin position="144"/>
        <end position="155"/>
    </location>
</feature>
<feature type="compositionally biased region" description="Polar residues" evidence="7">
    <location>
        <begin position="1227"/>
        <end position="1239"/>
    </location>
</feature>
<protein>
    <submittedName>
        <fullName evidence="10">Zinc finger CCCH domain-containing protein 4-like isoform X1</fullName>
    </submittedName>
</protein>
<sequence length="1404" mass="156102">MALESLFENPPPLVNGDVNKETEQGEKERHEAVAGELTSTEVEDGEENDGDDEEDKEEGELEDGELEDSGGEEEEVNGDETGQEQEEEKVCEGEPMAEEKAKVFDEKEDIEENEVIKGNDDDTDDEEDLEDKERRARLKEKEERHRRKKKKRRREKEKERDARRKRKKRRRHRSESPPSRSPSYSDYSDSFDENDPYDRPFDRSYSHGGYNMYHQSNYAVPPGAQYNNDWENNSNNGEMEHDGEHHSPRHFIRGRGRGFHGRGRGRGRGGIGQLPRSKVPCKFYMDGKCSKGEHCPFSHAGAQNKKNELCKFYLNSNCVKGDQCLFLHANYPCKFFHTGAECYQGENCKFSHDPLTDETRPLLEKVLNHGREKRFDKNDLQMPYNEEFEEMPQGAQDQPRRTLLPTPGTPGGQTANTSIPSLFDIHVAPTGHQGQKILAKETQKFQFYNAEESPEVEGSVSESDSQRMMEDDQPPSQSALPVRGMTTTSPMKTPSTFYDNFYPSQPDSVGDSDNQQGPKIEDENRDSDSATSSVAAVGSDGEIRRANIQPPKVPMFLAPKQRELFMRIQQKQQEDELTTSEEQKQDEKDAAGDDDDWYSSDDEDGAMPLSLPAGASSNSQPLAAVLHTIRQQVSQSQANTAATAQANAQMNIIDQLLLSARGSGQDATQPKIDPTTRTLHADPRVQKQITEEPPPLVQTEKSEQLSTTNDGVRITELKSPTNQQQTIPLDPVTKTMPSVSDTHRLPHEDPRLHKQPKDFQNPDLQLLHWKDIEESFEVEKFKANAPKPPPTKRPSDPRRRRQSDRPADPRKAAIPQLLPLNPSTSTPSLGPQSSFDPRNSAPPPLGPQSSFDPRNSAPPPLGPQSSFDPRNSAPPPLGPQSSLDPRNSALPPLGPQSSFDPRNSAPPPLRPQSSFDPRISAPPPLGSQSSFDPRISAPPPLGSQSSFDPRNLPPPLRPQSSFDPRNSAPPPLMPQSSFDPRTLPPQLRPSFDPRNSGPPLMPTSSFDPRNSAPPLKADSSLFHTAPPPVGQSSFGPRNSTPPLRPQLSFDPRNSAPPLMSTTSFDPRQSAPPQLAQGQSPFDPRHSASPPRSHTLTGSFQGERSVDPRLARSISQDSKIATQNILVEEPNASSGVSYTPVNLTQDPRIQRSISEPSNRTGQQNTQVQPNPKAQKPGGRLSNYSIPKLPKGERKTQPPEANTRLRTDSKSQIINESQSPKNFPDIGDQSDNSQGLQTNALISHPVRAYHRLPQVSSFTQGSKIRPKSRHQQGQVLNQDPRNRNPAGNPNQQHFQDSQNKNQFDRGEGSPSQPQFPNQRNRNQFDHGGGSPGQQQFQGTQSLNPVNRRGASQSSITNQDPRKRFVAGNQQLQQNTNSPTETNDPSDPDATLKDVFKTIDPTASPFC</sequence>
<dbReference type="Gene3D" id="4.10.1000.10">
    <property type="entry name" value="Zinc finger, CCCH-type"/>
    <property type="match status" value="1"/>
</dbReference>
<feature type="zinc finger region" description="C3H1-type" evidence="6">
    <location>
        <begin position="332"/>
        <end position="355"/>
    </location>
</feature>
<evidence type="ECO:0000259" key="8">
    <source>
        <dbReference type="PROSITE" id="PS50103"/>
    </source>
</evidence>
<evidence type="ECO:0000256" key="6">
    <source>
        <dbReference type="PROSITE-ProRule" id="PRU00723"/>
    </source>
</evidence>
<feature type="compositionally biased region" description="Basic and acidic residues" evidence="7">
    <location>
        <begin position="18"/>
        <end position="33"/>
    </location>
</feature>
<feature type="compositionally biased region" description="Low complexity" evidence="7">
    <location>
        <begin position="227"/>
        <end position="236"/>
    </location>
</feature>
<evidence type="ECO:0000256" key="2">
    <source>
        <dbReference type="ARBA" id="ARBA00022723"/>
    </source>
</evidence>
<feature type="zinc finger region" description="C3H1-type" evidence="6">
    <location>
        <begin position="275"/>
        <end position="302"/>
    </location>
</feature>
<dbReference type="PANTHER" id="PTHR13119:SF12">
    <property type="entry name" value="PROTEIN SUPPRESSOR OF SABLE"/>
    <property type="match status" value="1"/>
</dbReference>
<proteinExistence type="predicted"/>
<feature type="region of interest" description="Disordered" evidence="7">
    <location>
        <begin position="216"/>
        <end position="274"/>
    </location>
</feature>
<name>A0ABM0MVG2_SACKO</name>
<dbReference type="PANTHER" id="PTHR13119">
    <property type="entry name" value="ZINC FINGER CCCH DOMAIN-CONTAINING PROTEI"/>
    <property type="match status" value="1"/>
</dbReference>
<feature type="compositionally biased region" description="Polar residues" evidence="7">
    <location>
        <begin position="1030"/>
        <end position="1041"/>
    </location>
</feature>
<dbReference type="GeneID" id="100375742"/>
<feature type="region of interest" description="Disordered" evidence="7">
    <location>
        <begin position="778"/>
        <end position="1404"/>
    </location>
</feature>
<dbReference type="InterPro" id="IPR036855">
    <property type="entry name" value="Znf_CCCH_sf"/>
</dbReference>
<feature type="compositionally biased region" description="Polar residues" evidence="7">
    <location>
        <begin position="1365"/>
        <end position="1382"/>
    </location>
</feature>
<dbReference type="InterPro" id="IPR054361">
    <property type="entry name" value="Znf-CCCH_ZC3H4/6/8"/>
</dbReference>
<feature type="region of interest" description="Disordered" evidence="7">
    <location>
        <begin position="389"/>
        <end position="418"/>
    </location>
</feature>
<evidence type="ECO:0000256" key="1">
    <source>
        <dbReference type="ARBA" id="ARBA00022553"/>
    </source>
</evidence>
<feature type="compositionally biased region" description="Basic residues" evidence="7">
    <location>
        <begin position="163"/>
        <end position="173"/>
    </location>
</feature>
<feature type="compositionally biased region" description="Basic and acidic residues" evidence="7">
    <location>
        <begin position="88"/>
        <end position="105"/>
    </location>
</feature>
<gene>
    <name evidence="10" type="primary">LOC100375742</name>
</gene>
<evidence type="ECO:0000256" key="3">
    <source>
        <dbReference type="ARBA" id="ARBA00022737"/>
    </source>
</evidence>
<feature type="compositionally biased region" description="Polar residues" evidence="7">
    <location>
        <begin position="821"/>
        <end position="837"/>
    </location>
</feature>
<feature type="compositionally biased region" description="Polar residues" evidence="7">
    <location>
        <begin position="502"/>
        <end position="517"/>
    </location>
</feature>
<feature type="compositionally biased region" description="Polar residues" evidence="7">
    <location>
        <begin position="1208"/>
        <end position="1219"/>
    </location>
</feature>
<feature type="region of interest" description="Disordered" evidence="7">
    <location>
        <begin position="695"/>
        <end position="761"/>
    </location>
</feature>
<feature type="zinc finger region" description="C3H1-type" evidence="6">
    <location>
        <begin position="304"/>
        <end position="331"/>
    </location>
</feature>
<dbReference type="Proteomes" id="UP000694865">
    <property type="component" value="Unplaced"/>
</dbReference>
<dbReference type="Pfam" id="PF14608">
    <property type="entry name" value="zf-CCCH_2"/>
    <property type="match status" value="2"/>
</dbReference>
<feature type="compositionally biased region" description="Acidic residues" evidence="7">
    <location>
        <begin position="121"/>
        <end position="130"/>
    </location>
</feature>
<evidence type="ECO:0000256" key="5">
    <source>
        <dbReference type="ARBA" id="ARBA00022833"/>
    </source>
</evidence>
<keyword evidence="3" id="KW-0677">Repeat</keyword>
<feature type="region of interest" description="Disordered" evidence="7">
    <location>
        <begin position="567"/>
        <end position="618"/>
    </location>
</feature>
<reference evidence="10" key="1">
    <citation type="submission" date="2025-08" db="UniProtKB">
        <authorList>
            <consortium name="RefSeq"/>
        </authorList>
    </citation>
    <scope>IDENTIFICATION</scope>
    <source>
        <tissue evidence="10">Testes</tissue>
    </source>
</reference>
<evidence type="ECO:0000313" key="9">
    <source>
        <dbReference type="Proteomes" id="UP000694865"/>
    </source>
</evidence>
<feature type="compositionally biased region" description="Basic and acidic residues" evidence="7">
    <location>
        <begin position="741"/>
        <end position="757"/>
    </location>
</feature>
<feature type="domain" description="C3H1-type" evidence="8">
    <location>
        <begin position="275"/>
        <end position="302"/>
    </location>
</feature>
<feature type="compositionally biased region" description="Basic residues" evidence="7">
    <location>
        <begin position="247"/>
        <end position="267"/>
    </location>
</feature>
<dbReference type="SUPFAM" id="SSF90229">
    <property type="entry name" value="CCCH zinc finger"/>
    <property type="match status" value="3"/>
</dbReference>
<keyword evidence="5 6" id="KW-0862">Zinc</keyword>
<feature type="compositionally biased region" description="Acidic residues" evidence="7">
    <location>
        <begin position="592"/>
        <end position="605"/>
    </location>
</feature>
<feature type="compositionally biased region" description="Polar residues" evidence="7">
    <location>
        <begin position="1089"/>
        <end position="1101"/>
    </location>
</feature>
<feature type="compositionally biased region" description="Polar residues" evidence="7">
    <location>
        <begin position="1339"/>
        <end position="1356"/>
    </location>
</feature>
<dbReference type="InterPro" id="IPR000571">
    <property type="entry name" value="Znf_CCCH"/>
</dbReference>
<dbReference type="Pfam" id="PF22623">
    <property type="entry name" value="zf-CCCH_9"/>
    <property type="match status" value="1"/>
</dbReference>
<feature type="compositionally biased region" description="Low complexity" evidence="7">
    <location>
        <begin position="1307"/>
        <end position="1319"/>
    </location>
</feature>
<organism evidence="9 10">
    <name type="scientific">Saccoglossus kowalevskii</name>
    <name type="common">Acorn worm</name>
    <dbReference type="NCBI Taxonomy" id="10224"/>
    <lineage>
        <taxon>Eukaryota</taxon>
        <taxon>Metazoa</taxon>
        <taxon>Hemichordata</taxon>
        <taxon>Enteropneusta</taxon>
        <taxon>Harrimaniidae</taxon>
        <taxon>Saccoglossus</taxon>
    </lineage>
</organism>
<feature type="compositionally biased region" description="Basic and acidic residues" evidence="7">
    <location>
        <begin position="793"/>
        <end position="811"/>
    </location>
</feature>
<dbReference type="RefSeq" id="XP_006824003.1">
    <property type="nucleotide sequence ID" value="XM_006823940.1"/>
</dbReference>
<feature type="compositionally biased region" description="Basic and acidic residues" evidence="7">
    <location>
        <begin position="131"/>
        <end position="143"/>
    </location>
</feature>
<dbReference type="Gene3D" id="1.20.120.1350">
    <property type="entry name" value="Pneumovirus matrix protein 2 (M2), zinc-binding domain"/>
    <property type="match status" value="1"/>
</dbReference>
<feature type="compositionally biased region" description="Basic and acidic residues" evidence="7">
    <location>
        <begin position="519"/>
        <end position="528"/>
    </location>
</feature>
<dbReference type="InterPro" id="IPR045124">
    <property type="entry name" value="Su(sable)-like"/>
</dbReference>
<feature type="compositionally biased region" description="Acidic residues" evidence="7">
    <location>
        <begin position="41"/>
        <end position="87"/>
    </location>
</feature>
<feature type="compositionally biased region" description="Polar residues" evidence="7">
    <location>
        <begin position="718"/>
        <end position="727"/>
    </location>
</feature>
<keyword evidence="2 6" id="KW-0479">Metal-binding</keyword>
<feature type="compositionally biased region" description="Low complexity" evidence="7">
    <location>
        <begin position="529"/>
        <end position="540"/>
    </location>
</feature>
<feature type="compositionally biased region" description="Low complexity" evidence="7">
    <location>
        <begin position="485"/>
        <end position="496"/>
    </location>
</feature>
<evidence type="ECO:0000256" key="4">
    <source>
        <dbReference type="ARBA" id="ARBA00022771"/>
    </source>
</evidence>
<dbReference type="PROSITE" id="PS50103">
    <property type="entry name" value="ZF_C3H1"/>
    <property type="match status" value="3"/>
</dbReference>
<keyword evidence="9" id="KW-1185">Reference proteome</keyword>
<feature type="compositionally biased region" description="Low complexity" evidence="7">
    <location>
        <begin position="176"/>
        <end position="188"/>
    </location>
</feature>
<evidence type="ECO:0000313" key="10">
    <source>
        <dbReference type="RefSeq" id="XP_006824003.1"/>
    </source>
</evidence>
<feature type="region of interest" description="Disordered" evidence="7">
    <location>
        <begin position="448"/>
        <end position="554"/>
    </location>
</feature>
<feature type="domain" description="C3H1-type" evidence="8">
    <location>
        <begin position="332"/>
        <end position="355"/>
    </location>
</feature>
<accession>A0ABM0MVG2</accession>
<feature type="region of interest" description="Disordered" evidence="7">
    <location>
        <begin position="1"/>
        <end position="203"/>
    </location>
</feature>
<feature type="compositionally biased region" description="Basic and acidic residues" evidence="7">
    <location>
        <begin position="1188"/>
        <end position="1207"/>
    </location>
</feature>
<evidence type="ECO:0000256" key="7">
    <source>
        <dbReference type="SAM" id="MobiDB-lite"/>
    </source>
</evidence>
<feature type="domain" description="C3H1-type" evidence="8">
    <location>
        <begin position="304"/>
        <end position="331"/>
    </location>
</feature>
<feature type="compositionally biased region" description="Polar residues" evidence="7">
    <location>
        <begin position="1112"/>
        <end position="1170"/>
    </location>
</feature>
<keyword evidence="1" id="KW-0597">Phosphoprotein</keyword>
<keyword evidence="4 6" id="KW-0863">Zinc-finger</keyword>
<dbReference type="SMART" id="SM00356">
    <property type="entry name" value="ZnF_C3H1"/>
    <property type="match status" value="3"/>
</dbReference>
<feature type="compositionally biased region" description="Basic and acidic residues" evidence="7">
    <location>
        <begin position="581"/>
        <end position="591"/>
    </location>
</feature>